<evidence type="ECO:0000313" key="1">
    <source>
        <dbReference type="EMBL" id="SDY02285.1"/>
    </source>
</evidence>
<dbReference type="InterPro" id="IPR052519">
    <property type="entry name" value="Euk-type_GlcNAc_Kinase"/>
</dbReference>
<dbReference type="Gene3D" id="1.10.720.160">
    <property type="match status" value="1"/>
</dbReference>
<dbReference type="CDD" id="cd24079">
    <property type="entry name" value="ASKHA_NBD_PG1100-like"/>
    <property type="match status" value="1"/>
</dbReference>
<dbReference type="PANTHER" id="PTHR43190:SF3">
    <property type="entry name" value="N-ACETYL-D-GLUCOSAMINE KINASE"/>
    <property type="match status" value="1"/>
</dbReference>
<dbReference type="Proteomes" id="UP000199595">
    <property type="component" value="Unassembled WGS sequence"/>
</dbReference>
<dbReference type="PANTHER" id="PTHR43190">
    <property type="entry name" value="N-ACETYL-D-GLUCOSAMINE KINASE"/>
    <property type="match status" value="1"/>
</dbReference>
<dbReference type="InterPro" id="IPR043129">
    <property type="entry name" value="ATPase_NBD"/>
</dbReference>
<accession>A0A1H3GH02</accession>
<dbReference type="EMBL" id="FNNJ01000014">
    <property type="protein sequence ID" value="SDY02285.1"/>
    <property type="molecule type" value="Genomic_DNA"/>
</dbReference>
<dbReference type="OrthoDB" id="871343at2"/>
<reference evidence="1 2" key="1">
    <citation type="submission" date="2016-10" db="EMBL/GenBank/DDBJ databases">
        <authorList>
            <person name="de Groot N.N."/>
        </authorList>
    </citation>
    <scope>NUCLEOTIDE SEQUENCE [LARGE SCALE GENOMIC DNA]</scope>
    <source>
        <strain evidence="1 2">DSM 24956</strain>
    </source>
</reference>
<protein>
    <submittedName>
        <fullName evidence="1">BadF-type ATPase</fullName>
    </submittedName>
</protein>
<gene>
    <name evidence="1" type="ORF">SAMN05444411_11425</name>
</gene>
<keyword evidence="2" id="KW-1185">Reference proteome</keyword>
<dbReference type="SUPFAM" id="SSF53067">
    <property type="entry name" value="Actin-like ATPase domain"/>
    <property type="match status" value="2"/>
</dbReference>
<proteinExistence type="predicted"/>
<dbReference type="Gene3D" id="3.30.420.40">
    <property type="match status" value="2"/>
</dbReference>
<organism evidence="1 2">
    <name type="scientific">Lutibacter oricola</name>
    <dbReference type="NCBI Taxonomy" id="762486"/>
    <lineage>
        <taxon>Bacteria</taxon>
        <taxon>Pseudomonadati</taxon>
        <taxon>Bacteroidota</taxon>
        <taxon>Flavobacteriia</taxon>
        <taxon>Flavobacteriales</taxon>
        <taxon>Flavobacteriaceae</taxon>
        <taxon>Lutibacter</taxon>
    </lineage>
</organism>
<evidence type="ECO:0000313" key="2">
    <source>
        <dbReference type="Proteomes" id="UP000199595"/>
    </source>
</evidence>
<sequence>MILIADGGSTKADWILLDSSGEVVLKTRTGGLNPAVFSVDLMNSRINENEEFKTYKEKVTEVYFYGAGCGTEKPTALLKSIFESFFINAKVVVKEDTYAAAYAVTTEPGMVCILGTGSNSCYFDGTDVDVRIDSLGYILMDEASGNYFGKKLLRDYYYKKMPKSIAKMFKEQYNLDSDTIKRNIYKEENPNTYLAHFAEFMLKNDRTLYFNKVLHKGVKDFFQNRILPYKESKKVPVHFVGSIAYFAKDIIEDVARYYLVELGNVVRRPIDGLITYHQEKIKLEKR</sequence>
<dbReference type="STRING" id="762486.SAMN05444411_11425"/>
<dbReference type="AlphaFoldDB" id="A0A1H3GH02"/>
<dbReference type="RefSeq" id="WP_090126246.1">
    <property type="nucleotide sequence ID" value="NZ_FNNJ01000014.1"/>
</dbReference>
<name>A0A1H3GH02_9FLAO</name>